<dbReference type="GO" id="GO:0003755">
    <property type="term" value="F:peptidyl-prolyl cis-trans isomerase activity"/>
    <property type="evidence" value="ECO:0007669"/>
    <property type="project" value="InterPro"/>
</dbReference>
<dbReference type="InterPro" id="IPR002130">
    <property type="entry name" value="Cyclophilin-type_PPIase_dom"/>
</dbReference>
<dbReference type="AlphaFoldDB" id="A0AAD9MK50"/>
<accession>A0AAD9MK50</accession>
<feature type="compositionally biased region" description="Basic and acidic residues" evidence="2">
    <location>
        <begin position="312"/>
        <end position="339"/>
    </location>
</feature>
<dbReference type="PANTHER" id="PTHR11071:SF561">
    <property type="entry name" value="PEPTIDYL-PROLYL CIS-TRANS ISOMERASE D-RELATED"/>
    <property type="match status" value="1"/>
</dbReference>
<dbReference type="Pfam" id="PF00160">
    <property type="entry name" value="Pro_isomerase"/>
    <property type="match status" value="2"/>
</dbReference>
<dbReference type="PANTHER" id="PTHR11071">
    <property type="entry name" value="PEPTIDYL-PROLYL CIS-TRANS ISOMERASE"/>
    <property type="match status" value="1"/>
</dbReference>
<evidence type="ECO:0000256" key="2">
    <source>
        <dbReference type="SAM" id="MobiDB-lite"/>
    </source>
</evidence>
<comment type="caution">
    <text evidence="4">The sequence shown here is derived from an EMBL/GenBank/DDBJ whole genome shotgun (WGS) entry which is preliminary data.</text>
</comment>
<dbReference type="SUPFAM" id="SSF50891">
    <property type="entry name" value="Cyclophilin-like"/>
    <property type="match status" value="2"/>
</dbReference>
<organism evidence="4 5">
    <name type="scientific">Prototheca wickerhamii</name>
    <dbReference type="NCBI Taxonomy" id="3111"/>
    <lineage>
        <taxon>Eukaryota</taxon>
        <taxon>Viridiplantae</taxon>
        <taxon>Chlorophyta</taxon>
        <taxon>core chlorophytes</taxon>
        <taxon>Trebouxiophyceae</taxon>
        <taxon>Chlorellales</taxon>
        <taxon>Chlorellaceae</taxon>
        <taxon>Prototheca</taxon>
    </lineage>
</organism>
<feature type="compositionally biased region" description="Polar residues" evidence="2">
    <location>
        <begin position="341"/>
        <end position="355"/>
    </location>
</feature>
<dbReference type="PROSITE" id="PS50072">
    <property type="entry name" value="CSA_PPIASE_2"/>
    <property type="match status" value="2"/>
</dbReference>
<dbReference type="GO" id="GO:0006457">
    <property type="term" value="P:protein folding"/>
    <property type="evidence" value="ECO:0007669"/>
    <property type="project" value="TreeGrafter"/>
</dbReference>
<gene>
    <name evidence="4" type="ORF">QBZ16_000796</name>
</gene>
<dbReference type="Gene3D" id="2.40.100.10">
    <property type="entry name" value="Cyclophilin-like"/>
    <property type="match status" value="2"/>
</dbReference>
<dbReference type="EMBL" id="JASFZW010000001">
    <property type="protein sequence ID" value="KAK2080942.1"/>
    <property type="molecule type" value="Genomic_DNA"/>
</dbReference>
<evidence type="ECO:0000259" key="3">
    <source>
        <dbReference type="PROSITE" id="PS50072"/>
    </source>
</evidence>
<dbReference type="Proteomes" id="UP001255856">
    <property type="component" value="Unassembled WGS sequence"/>
</dbReference>
<protein>
    <recommendedName>
        <fullName evidence="3">PPIase cyclophilin-type domain-containing protein</fullName>
    </recommendedName>
</protein>
<dbReference type="PRINTS" id="PR00153">
    <property type="entry name" value="CSAPPISMRASE"/>
</dbReference>
<dbReference type="InterPro" id="IPR029000">
    <property type="entry name" value="Cyclophilin-like_dom_sf"/>
</dbReference>
<evidence type="ECO:0000313" key="4">
    <source>
        <dbReference type="EMBL" id="KAK2080942.1"/>
    </source>
</evidence>
<evidence type="ECO:0000256" key="1">
    <source>
        <dbReference type="ARBA" id="ARBA00007365"/>
    </source>
</evidence>
<dbReference type="GO" id="GO:0016018">
    <property type="term" value="F:cyclosporin A binding"/>
    <property type="evidence" value="ECO:0007669"/>
    <property type="project" value="TreeGrafter"/>
</dbReference>
<feature type="region of interest" description="Disordered" evidence="2">
    <location>
        <begin position="312"/>
        <end position="367"/>
    </location>
</feature>
<evidence type="ECO:0000313" key="5">
    <source>
        <dbReference type="Proteomes" id="UP001255856"/>
    </source>
</evidence>
<dbReference type="GO" id="GO:0005737">
    <property type="term" value="C:cytoplasm"/>
    <property type="evidence" value="ECO:0007669"/>
    <property type="project" value="TreeGrafter"/>
</dbReference>
<keyword evidence="5" id="KW-1185">Reference proteome</keyword>
<feature type="domain" description="PPIase cyclophilin-type" evidence="3">
    <location>
        <begin position="118"/>
        <end position="279"/>
    </location>
</feature>
<reference evidence="4" key="1">
    <citation type="submission" date="2021-01" db="EMBL/GenBank/DDBJ databases">
        <authorList>
            <person name="Eckstrom K.M.E."/>
        </authorList>
    </citation>
    <scope>NUCLEOTIDE SEQUENCE</scope>
    <source>
        <strain evidence="4">UVCC 0001</strain>
    </source>
</reference>
<proteinExistence type="inferred from homology"/>
<comment type="similarity">
    <text evidence="1">Belongs to the cyclophilin-type PPIase family.</text>
</comment>
<sequence length="593" mass="63092">MYPPHGGDAAQFSLLQGKKFDGKAAVVSPGTRNHACWLYAGRLDKFLQDSHKDGDWVSGVRKADMVAHSNAILEGTQTKAWLVNNDTVQSDGASHERASAGGYESLAALGDASLPLVYLDIAIKGRAAGQIVILLFPQISPNYAENFRWGRLCTGDHASGDARFKDATINMIVEDKYVAAGVRGGQSALGRPLPLDAGGLALKHDRKGLLTSASDVAGSADAEFWITLGPDSALDGKRVVFGEVLVGLEVLQTLNALARDRPGRNATWAAGAVIRDAGVIRNGTVVPQLDAPPAKQAAEDKIVDESAKAKIVDESTKDKAADESTKDKTADESTKDKPIDASTNDKPADTSTTDNKAAEAVASPASPLPVEQANRNARVMPEHAALRLNESLPLVYLDVSIKDKLVGRMEIVLFTDASPRHAENFRQLCTGEAGAVRHPKPGRPTHYHFKGAKFYRIVRNWINQGGVETDSVWGGRFADDAGGLALKHDRKGLLSSANLGPDTNEGHFSIFMGPSPHLDGHHTIFGQVVAGWEVNEAINALAEGKPENLATAADGVVITGSGQLRRGTLKPDLMSGLPANATGYNFPEKQVKP</sequence>
<feature type="domain" description="PPIase cyclophilin-type" evidence="3">
    <location>
        <begin position="396"/>
        <end position="563"/>
    </location>
</feature>
<name>A0AAD9MK50_PROWI</name>